<keyword evidence="4" id="KW-0677">Repeat</keyword>
<dbReference type="GO" id="GO:0051539">
    <property type="term" value="F:4 iron, 4 sulfur cluster binding"/>
    <property type="evidence" value="ECO:0007669"/>
    <property type="project" value="UniProtKB-KW"/>
</dbReference>
<feature type="region of interest" description="Disordered" evidence="8">
    <location>
        <begin position="1"/>
        <end position="49"/>
    </location>
</feature>
<dbReference type="AlphaFoldDB" id="A0A3S0KVL3"/>
<dbReference type="PROSITE" id="PS00198">
    <property type="entry name" value="4FE4S_FER_1"/>
    <property type="match status" value="1"/>
</dbReference>
<comment type="caution">
    <text evidence="11">The sequence shown here is derived from an EMBL/GenBank/DDBJ whole genome shotgun (WGS) entry which is preliminary data.</text>
</comment>
<evidence type="ECO:0000256" key="6">
    <source>
        <dbReference type="ARBA" id="ARBA00023004"/>
    </source>
</evidence>
<dbReference type="InterPro" id="IPR017900">
    <property type="entry name" value="4Fe4S_Fe_S_CS"/>
</dbReference>
<evidence type="ECO:0000256" key="5">
    <source>
        <dbReference type="ARBA" id="ARBA00022982"/>
    </source>
</evidence>
<feature type="transmembrane region" description="Helical" evidence="9">
    <location>
        <begin position="419"/>
        <end position="441"/>
    </location>
</feature>
<dbReference type="Proteomes" id="UP000267448">
    <property type="component" value="Unassembled WGS sequence"/>
</dbReference>
<evidence type="ECO:0000313" key="12">
    <source>
        <dbReference type="Proteomes" id="UP000267448"/>
    </source>
</evidence>
<dbReference type="PANTHER" id="PTHR43177:SF5">
    <property type="entry name" value="ANAEROBIC DIMETHYL SULFOXIDE REDUCTASE CHAIN B-RELATED"/>
    <property type="match status" value="1"/>
</dbReference>
<dbReference type="CDD" id="cd16371">
    <property type="entry name" value="DMSOR_beta_like"/>
    <property type="match status" value="1"/>
</dbReference>
<evidence type="ECO:0000256" key="3">
    <source>
        <dbReference type="ARBA" id="ARBA00022723"/>
    </source>
</evidence>
<dbReference type="PROSITE" id="PS51379">
    <property type="entry name" value="4FE4S_FER_2"/>
    <property type="match status" value="2"/>
</dbReference>
<dbReference type="Pfam" id="PF13247">
    <property type="entry name" value="Fer4_11"/>
    <property type="match status" value="1"/>
</dbReference>
<gene>
    <name evidence="11" type="ORF">EKG38_06700</name>
</gene>
<evidence type="ECO:0000259" key="10">
    <source>
        <dbReference type="PROSITE" id="PS51379"/>
    </source>
</evidence>
<protein>
    <submittedName>
        <fullName evidence="11">Aspartate carbamoyltransferase</fullName>
    </submittedName>
</protein>
<sequence length="693" mass="75660">MSRTTIEGATELVSPKDGDVGVYMPEKTTKAASNQPEVEQEQKGRSNHWEVRTQEQAYAYLPEPDPGNKSEIENRYGKRIDLVELTDNPAGRSLFINGNPEVGTNRDRNKQHGFFFTADNCIGCHACESACSEKNDNPAHLAFRSVGYVEGGSYPDYKRMNISMACNHCDDPVCLKGCPTRAYTKHAEYGAVLQDPETCFGCGYCTWVCPYNAPQLDPVQGRVSKCNMCVDRLEVGLKPACVSACVGNALDFGVIENTPENREQCKTSIPGFPSPEITQPNIRFQQTKSLPEEMSRTDDMPVKYRKGSDGQYKPVVDQKNGKKMHWNLPKLNSRENPLVLFTLLVQAALGTFIIPFSGALLGVESFKQFMASNLFLPLVLLSLGMTSMGLFMSVTHLGRPFRFYRGFNNLRYSPMSREGLGLALFSAFLGLTALLLAPSNIGVNTMLASLGLGLESELSSLVATLPLESVVVITGLLASASGLAGLYYMNQCYQIKARPFWNHWQTATSFVGNSLSLGAMVSGVVMLISLGVESLPLQGAMESYGAVFLVGLVIEAVGLWGHNRTLNRSEDEGGAAHYIQCTTFGKTYQLRNALLAVNILAASGLLIFGGFFEVSESLANQSIVDESVYLIVWASLSLINLVTVVIGRALFYNLVIPTTMPGAFFWKNKGFEQHARDIGLADNPATGVAPLAH</sequence>
<evidence type="ECO:0000256" key="8">
    <source>
        <dbReference type="SAM" id="MobiDB-lite"/>
    </source>
</evidence>
<reference evidence="11 12" key="1">
    <citation type="submission" date="2018-12" db="EMBL/GenBank/DDBJ databases">
        <authorList>
            <person name="Yu L."/>
        </authorList>
    </citation>
    <scope>NUCLEOTIDE SEQUENCE [LARGE SCALE GENOMIC DNA]</scope>
    <source>
        <strain evidence="11 12">HAW-EB2</strain>
    </source>
</reference>
<evidence type="ECO:0000313" key="11">
    <source>
        <dbReference type="EMBL" id="RTR39492.1"/>
    </source>
</evidence>
<keyword evidence="9" id="KW-0472">Membrane</keyword>
<dbReference type="Pfam" id="PF04976">
    <property type="entry name" value="DmsC"/>
    <property type="match status" value="1"/>
</dbReference>
<feature type="transmembrane region" description="Helical" evidence="9">
    <location>
        <begin position="627"/>
        <end position="651"/>
    </location>
</feature>
<dbReference type="Gene3D" id="3.30.70.20">
    <property type="match status" value="2"/>
</dbReference>
<name>A0A3S0KVL3_9GAMM</name>
<keyword evidence="6" id="KW-0408">Iron</keyword>
<keyword evidence="5" id="KW-0249">Electron transport</keyword>
<feature type="transmembrane region" description="Helical" evidence="9">
    <location>
        <begin position="544"/>
        <end position="561"/>
    </location>
</feature>
<accession>A0A3S0KVL3</accession>
<feature type="transmembrane region" description="Helical" evidence="9">
    <location>
        <begin position="338"/>
        <end position="362"/>
    </location>
</feature>
<dbReference type="RefSeq" id="WP_126519517.1">
    <property type="nucleotide sequence ID" value="NZ_RXNU01000003.1"/>
</dbReference>
<dbReference type="InterPro" id="IPR007059">
    <property type="entry name" value="DmsC"/>
</dbReference>
<feature type="transmembrane region" description="Helical" evidence="9">
    <location>
        <begin position="461"/>
        <end position="489"/>
    </location>
</feature>
<dbReference type="GO" id="GO:0016020">
    <property type="term" value="C:membrane"/>
    <property type="evidence" value="ECO:0007669"/>
    <property type="project" value="InterPro"/>
</dbReference>
<dbReference type="OrthoDB" id="9779457at2"/>
<dbReference type="GO" id="GO:0016740">
    <property type="term" value="F:transferase activity"/>
    <property type="evidence" value="ECO:0007669"/>
    <property type="project" value="UniProtKB-KW"/>
</dbReference>
<organism evidence="11 12">
    <name type="scientific">Shewanella canadensis</name>
    <dbReference type="NCBI Taxonomy" id="271096"/>
    <lineage>
        <taxon>Bacteria</taxon>
        <taxon>Pseudomonadati</taxon>
        <taxon>Pseudomonadota</taxon>
        <taxon>Gammaproteobacteria</taxon>
        <taxon>Alteromonadales</taxon>
        <taxon>Shewanellaceae</taxon>
        <taxon>Shewanella</taxon>
    </lineage>
</organism>
<dbReference type="EMBL" id="RXNU01000003">
    <property type="protein sequence ID" value="RTR39492.1"/>
    <property type="molecule type" value="Genomic_DNA"/>
</dbReference>
<keyword evidence="7" id="KW-0411">Iron-sulfur</keyword>
<keyword evidence="2" id="KW-0004">4Fe-4S</keyword>
<dbReference type="InterPro" id="IPR017896">
    <property type="entry name" value="4Fe4S_Fe-S-bd"/>
</dbReference>
<dbReference type="GO" id="GO:0046872">
    <property type="term" value="F:metal ion binding"/>
    <property type="evidence" value="ECO:0007669"/>
    <property type="project" value="UniProtKB-KW"/>
</dbReference>
<dbReference type="PANTHER" id="PTHR43177">
    <property type="entry name" value="PROTEIN NRFC"/>
    <property type="match status" value="1"/>
</dbReference>
<evidence type="ECO:0000256" key="4">
    <source>
        <dbReference type="ARBA" id="ARBA00022737"/>
    </source>
</evidence>
<evidence type="ECO:0000256" key="9">
    <source>
        <dbReference type="SAM" id="Phobius"/>
    </source>
</evidence>
<evidence type="ECO:0000256" key="7">
    <source>
        <dbReference type="ARBA" id="ARBA00023014"/>
    </source>
</evidence>
<proteinExistence type="predicted"/>
<dbReference type="SUPFAM" id="SSF54862">
    <property type="entry name" value="4Fe-4S ferredoxins"/>
    <property type="match status" value="1"/>
</dbReference>
<dbReference type="InterPro" id="IPR050954">
    <property type="entry name" value="ET_IronSulfur_Cluster-Binding"/>
</dbReference>
<dbReference type="GO" id="GO:0019645">
    <property type="term" value="P:anaerobic electron transport chain"/>
    <property type="evidence" value="ECO:0007669"/>
    <property type="project" value="InterPro"/>
</dbReference>
<feature type="compositionally biased region" description="Basic and acidic residues" evidence="8">
    <location>
        <begin position="40"/>
        <end position="49"/>
    </location>
</feature>
<feature type="transmembrane region" description="Helical" evidence="9">
    <location>
        <begin position="374"/>
        <end position="398"/>
    </location>
</feature>
<keyword evidence="1" id="KW-0813">Transport</keyword>
<keyword evidence="9" id="KW-0812">Transmembrane</keyword>
<keyword evidence="11" id="KW-0808">Transferase</keyword>
<evidence type="ECO:0000256" key="2">
    <source>
        <dbReference type="ARBA" id="ARBA00022485"/>
    </source>
</evidence>
<feature type="transmembrane region" description="Helical" evidence="9">
    <location>
        <begin position="510"/>
        <end position="532"/>
    </location>
</feature>
<feature type="transmembrane region" description="Helical" evidence="9">
    <location>
        <begin position="593"/>
        <end position="612"/>
    </location>
</feature>
<keyword evidence="12" id="KW-1185">Reference proteome</keyword>
<feature type="domain" description="4Fe-4S ferredoxin-type" evidence="10">
    <location>
        <begin position="190"/>
        <end position="219"/>
    </location>
</feature>
<evidence type="ECO:0000256" key="1">
    <source>
        <dbReference type="ARBA" id="ARBA00022448"/>
    </source>
</evidence>
<keyword evidence="3" id="KW-0479">Metal-binding</keyword>
<keyword evidence="9" id="KW-1133">Transmembrane helix</keyword>
<feature type="domain" description="4Fe-4S ferredoxin-type" evidence="10">
    <location>
        <begin position="112"/>
        <end position="141"/>
    </location>
</feature>